<organism evidence="1">
    <name type="scientific">marine metagenome</name>
    <dbReference type="NCBI Taxonomy" id="408172"/>
    <lineage>
        <taxon>unclassified sequences</taxon>
        <taxon>metagenomes</taxon>
        <taxon>ecological metagenomes</taxon>
    </lineage>
</organism>
<accession>A0A381QN53</accession>
<feature type="non-terminal residue" evidence="1">
    <location>
        <position position="1"/>
    </location>
</feature>
<protein>
    <submittedName>
        <fullName evidence="1">Uncharacterized protein</fullName>
    </submittedName>
</protein>
<dbReference type="EMBL" id="UINC01001372">
    <property type="protein sequence ID" value="SUZ78983.1"/>
    <property type="molecule type" value="Genomic_DNA"/>
</dbReference>
<gene>
    <name evidence="1" type="ORF">METZ01_LOCUS31837</name>
</gene>
<dbReference type="AlphaFoldDB" id="A0A381QN53"/>
<sequence>VTETPDVETIAVANTDEALALVDRALGSFMQRELVSANEVTDVLLDIRSVLNRIDRPEIDVTVDISDVEAELEVPAQA</sequence>
<name>A0A381QN53_9ZZZZ</name>
<proteinExistence type="predicted"/>
<evidence type="ECO:0000313" key="1">
    <source>
        <dbReference type="EMBL" id="SUZ78983.1"/>
    </source>
</evidence>
<reference evidence="1" key="1">
    <citation type="submission" date="2018-05" db="EMBL/GenBank/DDBJ databases">
        <authorList>
            <person name="Lanie J.A."/>
            <person name="Ng W.-L."/>
            <person name="Kazmierczak K.M."/>
            <person name="Andrzejewski T.M."/>
            <person name="Davidsen T.M."/>
            <person name="Wayne K.J."/>
            <person name="Tettelin H."/>
            <person name="Glass J.I."/>
            <person name="Rusch D."/>
            <person name="Podicherti R."/>
            <person name="Tsui H.-C.T."/>
            <person name="Winkler M.E."/>
        </authorList>
    </citation>
    <scope>NUCLEOTIDE SEQUENCE</scope>
</reference>